<sequence length="220" mass="25904">MKNILIVEDDQAISNLIYLNLNVAGYKSTQVYSSNEALTILKNHFFDLILLDVMLPDMDGFELIEKIRTFNTIPVIFITAKNDLPDKVKGLKIGAEDYIVKPFEAMELLARIEVVLRRYSNHQDSKKFEDLEINEEERIVRKNGQIIDLTLKEYELLLLLVRNRNKALTREKILELVWGYDYLGETRTVDIHIQKLRKKLNWTEKIITVYKFGYRLESKH</sequence>
<dbReference type="GO" id="GO:0000156">
    <property type="term" value="F:phosphorelay response regulator activity"/>
    <property type="evidence" value="ECO:0007669"/>
    <property type="project" value="TreeGrafter"/>
</dbReference>
<feature type="modified residue" description="4-aspartylphosphate" evidence="6">
    <location>
        <position position="52"/>
    </location>
</feature>
<dbReference type="Gene3D" id="1.10.10.10">
    <property type="entry name" value="Winged helix-like DNA-binding domain superfamily/Winged helix DNA-binding domain"/>
    <property type="match status" value="1"/>
</dbReference>
<evidence type="ECO:0000313" key="11">
    <source>
        <dbReference type="Proteomes" id="UP000219546"/>
    </source>
</evidence>
<keyword evidence="11" id="KW-1185">Reference proteome</keyword>
<dbReference type="InterPro" id="IPR001789">
    <property type="entry name" value="Sig_transdc_resp-reg_receiver"/>
</dbReference>
<dbReference type="PANTHER" id="PTHR48111:SF1">
    <property type="entry name" value="TWO-COMPONENT RESPONSE REGULATOR ORR33"/>
    <property type="match status" value="1"/>
</dbReference>
<dbReference type="SMART" id="SM00862">
    <property type="entry name" value="Trans_reg_C"/>
    <property type="match status" value="1"/>
</dbReference>
<dbReference type="CDD" id="cd17574">
    <property type="entry name" value="REC_OmpR"/>
    <property type="match status" value="1"/>
</dbReference>
<evidence type="ECO:0000256" key="7">
    <source>
        <dbReference type="PROSITE-ProRule" id="PRU01091"/>
    </source>
</evidence>
<feature type="domain" description="OmpR/PhoB-type" evidence="9">
    <location>
        <begin position="123"/>
        <end position="218"/>
    </location>
</feature>
<feature type="domain" description="Response regulatory" evidence="8">
    <location>
        <begin position="3"/>
        <end position="116"/>
    </location>
</feature>
<dbReference type="EMBL" id="OAOP01000001">
    <property type="protein sequence ID" value="SNX66712.1"/>
    <property type="molecule type" value="Genomic_DNA"/>
</dbReference>
<dbReference type="Gene3D" id="3.40.50.2300">
    <property type="match status" value="1"/>
</dbReference>
<reference evidence="10 11" key="1">
    <citation type="submission" date="2017-08" db="EMBL/GenBank/DDBJ databases">
        <authorList>
            <person name="de Groot N.N."/>
        </authorList>
    </citation>
    <scope>NUCLEOTIDE SEQUENCE [LARGE SCALE GENOMIC DNA]</scope>
    <source>
        <strain evidence="10 11">JC228</strain>
    </source>
</reference>
<accession>A0A285CGH9</accession>
<evidence type="ECO:0000256" key="3">
    <source>
        <dbReference type="ARBA" id="ARBA00023015"/>
    </source>
</evidence>
<proteinExistence type="predicted"/>
<evidence type="ECO:0000259" key="8">
    <source>
        <dbReference type="PROSITE" id="PS50110"/>
    </source>
</evidence>
<evidence type="ECO:0000256" key="5">
    <source>
        <dbReference type="ARBA" id="ARBA00023163"/>
    </source>
</evidence>
<dbReference type="PROSITE" id="PS50110">
    <property type="entry name" value="RESPONSE_REGULATORY"/>
    <property type="match status" value="1"/>
</dbReference>
<dbReference type="AlphaFoldDB" id="A0A285CGH9"/>
<feature type="DNA-binding region" description="OmpR/PhoB-type" evidence="7">
    <location>
        <begin position="123"/>
        <end position="218"/>
    </location>
</feature>
<evidence type="ECO:0000256" key="4">
    <source>
        <dbReference type="ARBA" id="ARBA00023125"/>
    </source>
</evidence>
<dbReference type="FunFam" id="3.40.50.2300:FF:000001">
    <property type="entry name" value="DNA-binding response regulator PhoB"/>
    <property type="match status" value="1"/>
</dbReference>
<dbReference type="GO" id="GO:0000976">
    <property type="term" value="F:transcription cis-regulatory region binding"/>
    <property type="evidence" value="ECO:0007669"/>
    <property type="project" value="TreeGrafter"/>
</dbReference>
<dbReference type="PANTHER" id="PTHR48111">
    <property type="entry name" value="REGULATOR OF RPOS"/>
    <property type="match status" value="1"/>
</dbReference>
<dbReference type="InterPro" id="IPR011006">
    <property type="entry name" value="CheY-like_superfamily"/>
</dbReference>
<dbReference type="PROSITE" id="PS51755">
    <property type="entry name" value="OMPR_PHOB"/>
    <property type="match status" value="1"/>
</dbReference>
<keyword evidence="2" id="KW-0902">Two-component regulatory system</keyword>
<keyword evidence="4 7" id="KW-0238">DNA-binding</keyword>
<dbReference type="InterPro" id="IPR001867">
    <property type="entry name" value="OmpR/PhoB-type_DNA-bd"/>
</dbReference>
<keyword evidence="1 6" id="KW-0597">Phosphoprotein</keyword>
<dbReference type="RefSeq" id="WP_097156570.1">
    <property type="nucleotide sequence ID" value="NZ_JBEPMQ010000016.1"/>
</dbReference>
<gene>
    <name evidence="10" type="ORF">SAMN05877753_10123</name>
</gene>
<dbReference type="GO" id="GO:0032993">
    <property type="term" value="C:protein-DNA complex"/>
    <property type="evidence" value="ECO:0007669"/>
    <property type="project" value="TreeGrafter"/>
</dbReference>
<dbReference type="SMART" id="SM00448">
    <property type="entry name" value="REC"/>
    <property type="match status" value="1"/>
</dbReference>
<dbReference type="Gene3D" id="6.10.250.690">
    <property type="match status" value="1"/>
</dbReference>
<name>A0A285CGH9_9BACI</name>
<dbReference type="GO" id="GO:0006355">
    <property type="term" value="P:regulation of DNA-templated transcription"/>
    <property type="evidence" value="ECO:0007669"/>
    <property type="project" value="InterPro"/>
</dbReference>
<keyword evidence="3" id="KW-0805">Transcription regulation</keyword>
<organism evidence="10 11">
    <name type="scientific">Bacillus oleivorans</name>
    <dbReference type="NCBI Taxonomy" id="1448271"/>
    <lineage>
        <taxon>Bacteria</taxon>
        <taxon>Bacillati</taxon>
        <taxon>Bacillota</taxon>
        <taxon>Bacilli</taxon>
        <taxon>Bacillales</taxon>
        <taxon>Bacillaceae</taxon>
        <taxon>Bacillus</taxon>
    </lineage>
</organism>
<protein>
    <submittedName>
        <fullName evidence="10">DNA-binding response OmpR family regulator</fullName>
    </submittedName>
</protein>
<evidence type="ECO:0000259" key="9">
    <source>
        <dbReference type="PROSITE" id="PS51755"/>
    </source>
</evidence>
<evidence type="ECO:0000256" key="1">
    <source>
        <dbReference type="ARBA" id="ARBA00022553"/>
    </source>
</evidence>
<dbReference type="OrthoDB" id="9778712at2"/>
<dbReference type="InterPro" id="IPR039420">
    <property type="entry name" value="WalR-like"/>
</dbReference>
<evidence type="ECO:0000256" key="6">
    <source>
        <dbReference type="PROSITE-ProRule" id="PRU00169"/>
    </source>
</evidence>
<evidence type="ECO:0000313" key="10">
    <source>
        <dbReference type="EMBL" id="SNX66712.1"/>
    </source>
</evidence>
<evidence type="ECO:0000256" key="2">
    <source>
        <dbReference type="ARBA" id="ARBA00023012"/>
    </source>
</evidence>
<keyword evidence="5" id="KW-0804">Transcription</keyword>
<dbReference type="Pfam" id="PF00072">
    <property type="entry name" value="Response_reg"/>
    <property type="match status" value="1"/>
</dbReference>
<dbReference type="Pfam" id="PF00486">
    <property type="entry name" value="Trans_reg_C"/>
    <property type="match status" value="1"/>
</dbReference>
<dbReference type="SUPFAM" id="SSF52172">
    <property type="entry name" value="CheY-like"/>
    <property type="match status" value="1"/>
</dbReference>
<dbReference type="CDD" id="cd00383">
    <property type="entry name" value="trans_reg_C"/>
    <property type="match status" value="1"/>
</dbReference>
<dbReference type="InterPro" id="IPR036388">
    <property type="entry name" value="WH-like_DNA-bd_sf"/>
</dbReference>
<dbReference type="GO" id="GO:0005829">
    <property type="term" value="C:cytosol"/>
    <property type="evidence" value="ECO:0007669"/>
    <property type="project" value="TreeGrafter"/>
</dbReference>
<dbReference type="Proteomes" id="UP000219546">
    <property type="component" value="Unassembled WGS sequence"/>
</dbReference>